<dbReference type="GO" id="GO:0030001">
    <property type="term" value="P:metal ion transport"/>
    <property type="evidence" value="ECO:0007669"/>
    <property type="project" value="InterPro"/>
</dbReference>
<comment type="caution">
    <text evidence="6">The sequence shown here is derived from an EMBL/GenBank/DDBJ whole genome shotgun (WGS) entry which is preliminary data.</text>
</comment>
<evidence type="ECO:0000256" key="4">
    <source>
        <dbReference type="ARBA" id="ARBA00022729"/>
    </source>
</evidence>
<keyword evidence="7" id="KW-1185">Reference proteome</keyword>
<comment type="similarity">
    <text evidence="5">Belongs to the bacterial solute-binding protein 9 family.</text>
</comment>
<sequence>MTKKVNLKKSFKFLIMFGIMMIGLLACGKKEGDGEKKDEMTKTETGKKIKVTTTTTMLVDLIKTIGGDKVEVTGLMGEGVDPHLYTASAGDIDKLSNADLVVYGGLHLEGKMVEIFEKLTSQGKVVLNVGDALDKSKIAYVEGNTPDPHVWFDTELWAKEADAVEAELSKMDPSNSSYYKGNLDKYKADLTELTNYVKAKINEIPEKSRVLVTAHDAFGYFAKQFGLQVKAIQGVSTDSETGSKNISDLANFIVENDIKSIFIESSVPKKSIEALQEAVKAKGKEVKIGGELYSDSLGDEAHNTETYIKTVKANADTISNALK</sequence>
<dbReference type="InterPro" id="IPR006129">
    <property type="entry name" value="AdhesinB"/>
</dbReference>
<dbReference type="PANTHER" id="PTHR42953">
    <property type="entry name" value="HIGH-AFFINITY ZINC UPTAKE SYSTEM PROTEIN ZNUA-RELATED"/>
    <property type="match status" value="1"/>
</dbReference>
<dbReference type="PRINTS" id="PR00690">
    <property type="entry name" value="ADHESNFAMILY"/>
</dbReference>
<organism evidence="6 7">
    <name type="scientific">Pseudoleptotrichia goodfellowii F0264</name>
    <dbReference type="NCBI Taxonomy" id="596323"/>
    <lineage>
        <taxon>Bacteria</taxon>
        <taxon>Fusobacteriati</taxon>
        <taxon>Fusobacteriota</taxon>
        <taxon>Fusobacteriia</taxon>
        <taxon>Fusobacteriales</taxon>
        <taxon>Leptotrichiaceae</taxon>
        <taxon>Pseudoleptotrichia</taxon>
    </lineage>
</organism>
<proteinExistence type="inferred from homology"/>
<dbReference type="SUPFAM" id="SSF53807">
    <property type="entry name" value="Helical backbone' metal receptor"/>
    <property type="match status" value="1"/>
</dbReference>
<dbReference type="Pfam" id="PF01297">
    <property type="entry name" value="ZnuA"/>
    <property type="match status" value="1"/>
</dbReference>
<dbReference type="Gene3D" id="3.40.50.1980">
    <property type="entry name" value="Nitrogenase molybdenum iron protein domain"/>
    <property type="match status" value="2"/>
</dbReference>
<evidence type="ECO:0000256" key="2">
    <source>
        <dbReference type="ARBA" id="ARBA00022448"/>
    </source>
</evidence>
<dbReference type="PANTHER" id="PTHR42953:SF1">
    <property type="entry name" value="METAL-BINDING PROTEIN HI_0362-RELATED"/>
    <property type="match status" value="1"/>
</dbReference>
<evidence type="ECO:0000313" key="7">
    <source>
        <dbReference type="Proteomes" id="UP000004226"/>
    </source>
</evidence>
<keyword evidence="2 5" id="KW-0813">Transport</keyword>
<dbReference type="GO" id="GO:0046872">
    <property type="term" value="F:metal ion binding"/>
    <property type="evidence" value="ECO:0007669"/>
    <property type="project" value="UniProtKB-KW"/>
</dbReference>
<dbReference type="PROSITE" id="PS51257">
    <property type="entry name" value="PROKAR_LIPOPROTEIN"/>
    <property type="match status" value="1"/>
</dbReference>
<dbReference type="InterPro" id="IPR006128">
    <property type="entry name" value="Lipoprotein_PsaA-like"/>
</dbReference>
<dbReference type="InterPro" id="IPR006127">
    <property type="entry name" value="ZnuA-like"/>
</dbReference>
<evidence type="ECO:0000256" key="5">
    <source>
        <dbReference type="RuleBase" id="RU003512"/>
    </source>
</evidence>
<reference evidence="6 7" key="1">
    <citation type="submission" date="2009-10" db="EMBL/GenBank/DDBJ databases">
        <authorList>
            <person name="Harkins D.M."/>
            <person name="Madupu R."/>
            <person name="Durkin A.S."/>
            <person name="Torralba M."/>
            <person name="Methe B."/>
            <person name="Sutton G.G."/>
            <person name="Strausberg R.L."/>
            <person name="Nelson K.E."/>
        </authorList>
    </citation>
    <scope>NUCLEOTIDE SEQUENCE [LARGE SCALE GENOMIC DNA]</scope>
    <source>
        <strain evidence="6 7">F0264</strain>
    </source>
</reference>
<dbReference type="EMBL" id="ADAD01000035">
    <property type="protein sequence ID" value="EEY35843.1"/>
    <property type="molecule type" value="Genomic_DNA"/>
</dbReference>
<dbReference type="GO" id="GO:0030313">
    <property type="term" value="C:cell envelope"/>
    <property type="evidence" value="ECO:0007669"/>
    <property type="project" value="UniProtKB-SubCell"/>
</dbReference>
<comment type="subcellular location">
    <subcellularLocation>
        <location evidence="1">Cell envelope</location>
    </subcellularLocation>
</comment>
<dbReference type="PRINTS" id="PR00691">
    <property type="entry name" value="ADHESINB"/>
</dbReference>
<evidence type="ECO:0000313" key="6">
    <source>
        <dbReference type="EMBL" id="EEY35843.1"/>
    </source>
</evidence>
<protein>
    <submittedName>
        <fullName evidence="6">ABC transporter, substrate-binding protein</fullName>
    </submittedName>
</protein>
<accession>D0GJ86</accession>
<dbReference type="GO" id="GO:0007155">
    <property type="term" value="P:cell adhesion"/>
    <property type="evidence" value="ECO:0007669"/>
    <property type="project" value="InterPro"/>
</dbReference>
<dbReference type="Proteomes" id="UP000004226">
    <property type="component" value="Unassembled WGS sequence"/>
</dbReference>
<name>D0GJ86_9FUSO</name>
<evidence type="ECO:0000256" key="3">
    <source>
        <dbReference type="ARBA" id="ARBA00022723"/>
    </source>
</evidence>
<dbReference type="AlphaFoldDB" id="D0GJ86"/>
<dbReference type="InterPro" id="IPR050492">
    <property type="entry name" value="Bact_metal-bind_prot9"/>
</dbReference>
<dbReference type="eggNOG" id="COG0803">
    <property type="taxonomic scope" value="Bacteria"/>
</dbReference>
<keyword evidence="3" id="KW-0479">Metal-binding</keyword>
<gene>
    <name evidence="6" type="ORF">HMPREF0554_0979</name>
</gene>
<keyword evidence="4" id="KW-0732">Signal</keyword>
<evidence type="ECO:0000256" key="1">
    <source>
        <dbReference type="ARBA" id="ARBA00004196"/>
    </source>
</evidence>